<dbReference type="PANTHER" id="PTHR48090:SF3">
    <property type="entry name" value="UNDECAPRENYL-PHOSPHATE 4-DEOXY-4-FORMAMIDO-L-ARABINOSE TRANSFERASE"/>
    <property type="match status" value="1"/>
</dbReference>
<feature type="transmembrane region" description="Helical" evidence="8">
    <location>
        <begin position="200"/>
        <end position="219"/>
    </location>
</feature>
<evidence type="ECO:0000256" key="3">
    <source>
        <dbReference type="ARBA" id="ARBA00022679"/>
    </source>
</evidence>
<evidence type="ECO:0000256" key="5">
    <source>
        <dbReference type="ARBA" id="ARBA00022985"/>
    </source>
</evidence>
<evidence type="ECO:0000256" key="1">
    <source>
        <dbReference type="ARBA" id="ARBA00022475"/>
    </source>
</evidence>
<evidence type="ECO:0000256" key="2">
    <source>
        <dbReference type="ARBA" id="ARBA00022676"/>
    </source>
</evidence>
<dbReference type="GO" id="GO:0009103">
    <property type="term" value="P:lipopolysaccharide biosynthetic process"/>
    <property type="evidence" value="ECO:0007669"/>
    <property type="project" value="UniProtKB-KW"/>
</dbReference>
<organism evidence="10 11">
    <name type="scientific">Candidatus Roizmanbacteria bacterium RIFCSPLOWO2_01_FULL_38_12</name>
    <dbReference type="NCBI Taxonomy" id="1802061"/>
    <lineage>
        <taxon>Bacteria</taxon>
        <taxon>Candidatus Roizmaniibacteriota</taxon>
    </lineage>
</organism>
<evidence type="ECO:0000256" key="4">
    <source>
        <dbReference type="ARBA" id="ARBA00022692"/>
    </source>
</evidence>
<sequence>MLSLIIPFHNEKENLSILLSQIHESLKNHEYEVVLVDDGSTDQSSESIKDQIDSKKVYLVKMGRQMGKGKALSEGIEHSHGEYIVFMDADLQDDPADIHNFVNKLNEDHDLVNGVRHNRQDNIVIKLYSSLAGWFLKSFLHSPFSDINCGFKIFRKKLVKDITLYGNNFRFFPLAAYYEGYKVAEVPVNNRPRLHGTSKYGITKVFIGLIDMLSAYFLYKFAERPLHFFGFIGSIFFLLGSFIIAIVTYQRIFEGILLYRRPVLQYGIFLLILGVQIIATGILGELMVYLHNKRK</sequence>
<dbReference type="Pfam" id="PF00535">
    <property type="entry name" value="Glycos_transf_2"/>
    <property type="match status" value="1"/>
</dbReference>
<evidence type="ECO:0000313" key="10">
    <source>
        <dbReference type="EMBL" id="OGK45770.1"/>
    </source>
</evidence>
<reference evidence="10 11" key="1">
    <citation type="journal article" date="2016" name="Nat. Commun.">
        <title>Thousands of microbial genomes shed light on interconnected biogeochemical processes in an aquifer system.</title>
        <authorList>
            <person name="Anantharaman K."/>
            <person name="Brown C.T."/>
            <person name="Hug L.A."/>
            <person name="Sharon I."/>
            <person name="Castelle C.J."/>
            <person name="Probst A.J."/>
            <person name="Thomas B.C."/>
            <person name="Singh A."/>
            <person name="Wilkins M.J."/>
            <person name="Karaoz U."/>
            <person name="Brodie E.L."/>
            <person name="Williams K.H."/>
            <person name="Hubbard S.S."/>
            <person name="Banfield J.F."/>
        </authorList>
    </citation>
    <scope>NUCLEOTIDE SEQUENCE [LARGE SCALE GENOMIC DNA]</scope>
</reference>
<keyword evidence="7 8" id="KW-0472">Membrane</keyword>
<dbReference type="Gene3D" id="3.90.550.10">
    <property type="entry name" value="Spore Coat Polysaccharide Biosynthesis Protein SpsA, Chain A"/>
    <property type="match status" value="1"/>
</dbReference>
<dbReference type="SUPFAM" id="SSF53448">
    <property type="entry name" value="Nucleotide-diphospho-sugar transferases"/>
    <property type="match status" value="1"/>
</dbReference>
<comment type="caution">
    <text evidence="10">The sequence shown here is derived from an EMBL/GenBank/DDBJ whole genome shotgun (WGS) entry which is preliminary data.</text>
</comment>
<name>A0A1F7IQX7_9BACT</name>
<keyword evidence="3" id="KW-0808">Transferase</keyword>
<dbReference type="GO" id="GO:0005886">
    <property type="term" value="C:plasma membrane"/>
    <property type="evidence" value="ECO:0007669"/>
    <property type="project" value="TreeGrafter"/>
</dbReference>
<keyword evidence="6 8" id="KW-1133">Transmembrane helix</keyword>
<evidence type="ECO:0000313" key="11">
    <source>
        <dbReference type="Proteomes" id="UP000177141"/>
    </source>
</evidence>
<dbReference type="Proteomes" id="UP000177141">
    <property type="component" value="Unassembled WGS sequence"/>
</dbReference>
<gene>
    <name evidence="10" type="ORF">A3A93_05105</name>
</gene>
<feature type="transmembrane region" description="Helical" evidence="8">
    <location>
        <begin position="226"/>
        <end position="248"/>
    </location>
</feature>
<evidence type="ECO:0000256" key="7">
    <source>
        <dbReference type="ARBA" id="ARBA00023136"/>
    </source>
</evidence>
<evidence type="ECO:0000259" key="9">
    <source>
        <dbReference type="Pfam" id="PF00535"/>
    </source>
</evidence>
<dbReference type="InterPro" id="IPR029044">
    <property type="entry name" value="Nucleotide-diphossugar_trans"/>
</dbReference>
<evidence type="ECO:0000256" key="8">
    <source>
        <dbReference type="SAM" id="Phobius"/>
    </source>
</evidence>
<keyword evidence="4 8" id="KW-0812">Transmembrane</keyword>
<proteinExistence type="predicted"/>
<dbReference type="EMBL" id="MGAL01000050">
    <property type="protein sequence ID" value="OGK45770.1"/>
    <property type="molecule type" value="Genomic_DNA"/>
</dbReference>
<feature type="transmembrane region" description="Helical" evidence="8">
    <location>
        <begin position="268"/>
        <end position="290"/>
    </location>
</feature>
<dbReference type="STRING" id="1802061.A3A93_05105"/>
<dbReference type="AlphaFoldDB" id="A0A1F7IQX7"/>
<dbReference type="GO" id="GO:0016757">
    <property type="term" value="F:glycosyltransferase activity"/>
    <property type="evidence" value="ECO:0007669"/>
    <property type="project" value="UniProtKB-KW"/>
</dbReference>
<dbReference type="PANTHER" id="PTHR48090">
    <property type="entry name" value="UNDECAPRENYL-PHOSPHATE 4-DEOXY-4-FORMAMIDO-L-ARABINOSE TRANSFERASE-RELATED"/>
    <property type="match status" value="1"/>
</dbReference>
<protein>
    <recommendedName>
        <fullName evidence="9">Glycosyltransferase 2-like domain-containing protein</fullName>
    </recommendedName>
</protein>
<keyword evidence="5" id="KW-0448">Lipopolysaccharide biosynthesis</keyword>
<dbReference type="InterPro" id="IPR050256">
    <property type="entry name" value="Glycosyltransferase_2"/>
</dbReference>
<keyword evidence="1" id="KW-1003">Cell membrane</keyword>
<dbReference type="InterPro" id="IPR001173">
    <property type="entry name" value="Glyco_trans_2-like"/>
</dbReference>
<feature type="domain" description="Glycosyltransferase 2-like" evidence="9">
    <location>
        <begin position="3"/>
        <end position="157"/>
    </location>
</feature>
<evidence type="ECO:0000256" key="6">
    <source>
        <dbReference type="ARBA" id="ARBA00022989"/>
    </source>
</evidence>
<accession>A0A1F7IQX7</accession>
<keyword evidence="2" id="KW-0328">Glycosyltransferase</keyword>
<dbReference type="CDD" id="cd04187">
    <property type="entry name" value="DPM1_like_bac"/>
    <property type="match status" value="1"/>
</dbReference>